<accession>A0A420VQZ5</accession>
<reference evidence="1 2" key="1">
    <citation type="submission" date="2018-10" db="EMBL/GenBank/DDBJ databases">
        <title>Sphingobacterium sp. M05W1-28.</title>
        <authorList>
            <person name="Cai H."/>
        </authorList>
    </citation>
    <scope>NUCLEOTIDE SEQUENCE [LARGE SCALE GENOMIC DNA]</scope>
    <source>
        <strain evidence="1 2">M05W1-28</strain>
    </source>
</reference>
<dbReference type="AlphaFoldDB" id="A0A420VQZ5"/>
<evidence type="ECO:0008006" key="3">
    <source>
        <dbReference type="Google" id="ProtNLM"/>
    </source>
</evidence>
<dbReference type="OrthoDB" id="9812148at2"/>
<name>A0A420VQZ5_9SPHI</name>
<dbReference type="Proteomes" id="UP000282423">
    <property type="component" value="Unassembled WGS sequence"/>
</dbReference>
<proteinExistence type="predicted"/>
<dbReference type="RefSeq" id="WP_121127126.1">
    <property type="nucleotide sequence ID" value="NZ_RBWS01000027.1"/>
</dbReference>
<comment type="caution">
    <text evidence="1">The sequence shown here is derived from an EMBL/GenBank/DDBJ whole genome shotgun (WGS) entry which is preliminary data.</text>
</comment>
<keyword evidence="2" id="KW-1185">Reference proteome</keyword>
<gene>
    <name evidence="1" type="ORF">D7322_26105</name>
</gene>
<dbReference type="InterPro" id="IPR039498">
    <property type="entry name" value="NTP_transf_5"/>
</dbReference>
<evidence type="ECO:0000313" key="1">
    <source>
        <dbReference type="EMBL" id="RKO68679.1"/>
    </source>
</evidence>
<evidence type="ECO:0000313" key="2">
    <source>
        <dbReference type="Proteomes" id="UP000282423"/>
    </source>
</evidence>
<dbReference type="Pfam" id="PF14907">
    <property type="entry name" value="NTP_transf_5"/>
    <property type="match status" value="1"/>
</dbReference>
<dbReference type="EMBL" id="RBWS01000027">
    <property type="protein sequence ID" value="RKO68679.1"/>
    <property type="molecule type" value="Genomic_DNA"/>
</dbReference>
<sequence>MDKSLKDIFFQLLRIGLWAKGKPTFTHSLNESDWVQIHKYAVNHTVEGLLYDSFAFLDEHQLPPQKIRLMWTVRVDQIERHNQKMNAVIASQYKIFKENGLNPLLQKGQGVALCYEVPLHRMSGDIDWYFENNGYNKARNFIKEKKMSIRDTAGFSLSYDWHGIHIEHHKKLFDIQSPFKSRFLRKIQKDHKNNYQTLLINDVYVQLLPHELQLLQVNSHILKHLLSFGIGLRQLCDSARLYYCTFSEINKKNLKELYRNAGILDWIHLLHYILVRHIGLPEKFLPFELPQNLNADWMLDEIWYSGNFGFHDPRFKDGKISQISRQPDGAHRLWSNFRRYIKYAPQEAFFFPIVQTYSRFIGKDKD</sequence>
<organism evidence="1 2">
    <name type="scientific">Sphingobacterium puteale</name>
    <dbReference type="NCBI Taxonomy" id="2420510"/>
    <lineage>
        <taxon>Bacteria</taxon>
        <taxon>Pseudomonadati</taxon>
        <taxon>Bacteroidota</taxon>
        <taxon>Sphingobacteriia</taxon>
        <taxon>Sphingobacteriales</taxon>
        <taxon>Sphingobacteriaceae</taxon>
        <taxon>Sphingobacterium</taxon>
    </lineage>
</organism>
<protein>
    <recommendedName>
        <fullName evidence="3">Nucleotidyltransferase family protein</fullName>
    </recommendedName>
</protein>